<dbReference type="Pfam" id="PF00076">
    <property type="entry name" value="RRM_1"/>
    <property type="match status" value="1"/>
</dbReference>
<feature type="compositionally biased region" description="Low complexity" evidence="3">
    <location>
        <begin position="405"/>
        <end position="420"/>
    </location>
</feature>
<dbReference type="EMBL" id="BRPE01000012">
    <property type="protein sequence ID" value="GLA88029.1"/>
    <property type="molecule type" value="Genomic_DNA"/>
</dbReference>
<evidence type="ECO:0000256" key="3">
    <source>
        <dbReference type="SAM" id="MobiDB-lite"/>
    </source>
</evidence>
<dbReference type="SUPFAM" id="SSF54928">
    <property type="entry name" value="RNA-binding domain, RBD"/>
    <property type="match status" value="2"/>
</dbReference>
<dbReference type="Gene3D" id="3.30.70.330">
    <property type="match status" value="1"/>
</dbReference>
<dbReference type="PANTHER" id="PTHR23003">
    <property type="entry name" value="RNA RECOGNITION MOTIF RRM DOMAIN CONTAINING PROTEIN"/>
    <property type="match status" value="1"/>
</dbReference>
<proteinExistence type="predicted"/>
<feature type="compositionally biased region" description="Polar residues" evidence="3">
    <location>
        <begin position="431"/>
        <end position="442"/>
    </location>
</feature>
<dbReference type="GO" id="GO:0005634">
    <property type="term" value="C:nucleus"/>
    <property type="evidence" value="ECO:0007669"/>
    <property type="project" value="TreeGrafter"/>
</dbReference>
<protein>
    <recommendedName>
        <fullName evidence="4">RRM domain-containing protein</fullName>
    </recommendedName>
</protein>
<sequence>MPFPPREKGRMTKSGRSEEEFVLFLQGIPAHCRWQELKDLVRQTALHIRQAVVYDDQHGFPTGLGQIIVKNEDEAWRTYRASWNPDSQKLADSVLLDRLSTNGWEGQSLVVTLARTSSPTRPIAGPTKSPTCVIPPNYVPGYSTPPRSTQNMAVPPSPISPEPILSGSPNCPTYPATDYGPMVNPLAMPQQPFMPFPTDPVTQQPITGIPPSPAPLRQSFGDAFAVPFLPTYPFTTTPPFPDAPAHGGFSLPGCRAHMSGKASYGYNPAFAPQIYHTGGPGPRSSPRRTIFVQNLSPTTTDKLLCAFIEESGATVEQSEVSTDPDTGRCKGFARITLRTADEAKRVVAQYNGINFMDAKIRVKIDRSLHLAYSLTRERHTGSVPLANANGPVAKNQGPYGPGNNSPRSSSLSSSTSASSKSGEHCGPLVVNGSNTGTKAVAT</sequence>
<reference evidence="5" key="1">
    <citation type="submission" date="2022-07" db="EMBL/GenBank/DDBJ databases">
        <title>Taxonomy of Aspergillus series Nigri: significant species reduction supported by multi-species coalescent approaches.</title>
        <authorList>
            <person name="Bian C."/>
            <person name="Kusuya Y."/>
            <person name="Sklenar F."/>
            <person name="D'hooge E."/>
            <person name="Yaguchi T."/>
            <person name="Takahashi H."/>
            <person name="Hubka V."/>
        </authorList>
    </citation>
    <scope>NUCLEOTIDE SEQUENCE</scope>
    <source>
        <strain evidence="5">IFM 56815</strain>
    </source>
</reference>
<organism evidence="5 6">
    <name type="scientific">Aspergillus tubingensis</name>
    <dbReference type="NCBI Taxonomy" id="5068"/>
    <lineage>
        <taxon>Eukaryota</taxon>
        <taxon>Fungi</taxon>
        <taxon>Dikarya</taxon>
        <taxon>Ascomycota</taxon>
        <taxon>Pezizomycotina</taxon>
        <taxon>Eurotiomycetes</taxon>
        <taxon>Eurotiomycetidae</taxon>
        <taxon>Eurotiales</taxon>
        <taxon>Aspergillaceae</taxon>
        <taxon>Aspergillus</taxon>
        <taxon>Aspergillus subgen. Circumdati</taxon>
    </lineage>
</organism>
<dbReference type="InterPro" id="IPR012677">
    <property type="entry name" value="Nucleotide-bd_a/b_plait_sf"/>
</dbReference>
<feature type="region of interest" description="Disordered" evidence="3">
    <location>
        <begin position="382"/>
        <end position="442"/>
    </location>
</feature>
<comment type="caution">
    <text evidence="5">The sequence shown here is derived from an EMBL/GenBank/DDBJ whole genome shotgun (WGS) entry which is preliminary data.</text>
</comment>
<dbReference type="SMART" id="SM00360">
    <property type="entry name" value="RRM"/>
    <property type="match status" value="1"/>
</dbReference>
<dbReference type="PROSITE" id="PS50102">
    <property type="entry name" value="RRM"/>
    <property type="match status" value="1"/>
</dbReference>
<feature type="domain" description="RRM" evidence="4">
    <location>
        <begin position="288"/>
        <end position="367"/>
    </location>
</feature>
<dbReference type="GO" id="GO:0005737">
    <property type="term" value="C:cytoplasm"/>
    <property type="evidence" value="ECO:0007669"/>
    <property type="project" value="TreeGrafter"/>
</dbReference>
<accession>A0A9W6AVL9</accession>
<gene>
    <name evidence="5" type="ORF">AtubIFM56815_002467</name>
</gene>
<evidence type="ECO:0000259" key="4">
    <source>
        <dbReference type="PROSITE" id="PS50102"/>
    </source>
</evidence>
<evidence type="ECO:0000256" key="1">
    <source>
        <dbReference type="ARBA" id="ARBA00022884"/>
    </source>
</evidence>
<name>A0A9W6AVL9_ASPTU</name>
<dbReference type="InterPro" id="IPR000504">
    <property type="entry name" value="RRM_dom"/>
</dbReference>
<dbReference type="InterPro" id="IPR050374">
    <property type="entry name" value="RRT5_SRSF_SR"/>
</dbReference>
<dbReference type="AlphaFoldDB" id="A0A9W6AVL9"/>
<keyword evidence="1 2" id="KW-0694">RNA-binding</keyword>
<dbReference type="PANTHER" id="PTHR23003:SF60">
    <property type="entry name" value="RNA BINDING PROTEIN (AFU_ORTHOLOGUE AFUA_1G02950)"/>
    <property type="match status" value="1"/>
</dbReference>
<dbReference type="Proteomes" id="UP001144157">
    <property type="component" value="Unassembled WGS sequence"/>
</dbReference>
<dbReference type="GO" id="GO:0003729">
    <property type="term" value="F:mRNA binding"/>
    <property type="evidence" value="ECO:0007669"/>
    <property type="project" value="TreeGrafter"/>
</dbReference>
<dbReference type="InterPro" id="IPR035979">
    <property type="entry name" value="RBD_domain_sf"/>
</dbReference>
<dbReference type="GO" id="GO:1990904">
    <property type="term" value="C:ribonucleoprotein complex"/>
    <property type="evidence" value="ECO:0007669"/>
    <property type="project" value="TreeGrafter"/>
</dbReference>
<evidence type="ECO:0000313" key="6">
    <source>
        <dbReference type="Proteomes" id="UP001144157"/>
    </source>
</evidence>
<evidence type="ECO:0000313" key="5">
    <source>
        <dbReference type="EMBL" id="GLA88029.1"/>
    </source>
</evidence>
<evidence type="ECO:0000256" key="2">
    <source>
        <dbReference type="PROSITE-ProRule" id="PRU00176"/>
    </source>
</evidence>